<protein>
    <recommendedName>
        <fullName evidence="1">Glutamine amidotransferase domain-containing protein</fullName>
    </recommendedName>
</protein>
<reference evidence="2" key="1">
    <citation type="submission" date="2021-01" db="UniProtKB">
        <authorList>
            <consortium name="EnsemblMetazoa"/>
        </authorList>
    </citation>
    <scope>IDENTIFICATION</scope>
</reference>
<dbReference type="Proteomes" id="UP000594262">
    <property type="component" value="Unplaced"/>
</dbReference>
<dbReference type="AlphaFoldDB" id="A0A7M5XNE3"/>
<dbReference type="PANTHER" id="PTHR42695">
    <property type="entry name" value="GLUTAMINE AMIDOTRANSFERASE YLR126C-RELATED"/>
    <property type="match status" value="1"/>
</dbReference>
<accession>A0A7M5XNE3</accession>
<sequence>MSCHKKIGVLLYEDDKKAELRQGHFWWENCHKPRCDEIPNIGSYKIQYEPLFVSENPSILGQINFDEYYGFLLTGSSHSVNKDTFWVQELSKFVRKCFEIGHIRIFGICFGHQMIAKVLDFQSG</sequence>
<keyword evidence="3" id="KW-1185">Reference proteome</keyword>
<dbReference type="Pfam" id="PF00117">
    <property type="entry name" value="GATase"/>
    <property type="match status" value="1"/>
</dbReference>
<feature type="domain" description="Glutamine amidotransferase" evidence="1">
    <location>
        <begin position="65"/>
        <end position="118"/>
    </location>
</feature>
<dbReference type="InterPro" id="IPR029062">
    <property type="entry name" value="Class_I_gatase-like"/>
</dbReference>
<dbReference type="PANTHER" id="PTHR42695:SF5">
    <property type="entry name" value="GLUTAMINE AMIDOTRANSFERASE YLR126C-RELATED"/>
    <property type="match status" value="1"/>
</dbReference>
<evidence type="ECO:0000259" key="1">
    <source>
        <dbReference type="Pfam" id="PF00117"/>
    </source>
</evidence>
<name>A0A7M5XNE3_9CNID</name>
<dbReference type="EnsemblMetazoa" id="CLYHEMT026304.1">
    <property type="protein sequence ID" value="CLYHEMP026304.1"/>
    <property type="gene ID" value="CLYHEMG026304"/>
</dbReference>
<dbReference type="SUPFAM" id="SSF52317">
    <property type="entry name" value="Class I glutamine amidotransferase-like"/>
    <property type="match status" value="1"/>
</dbReference>
<dbReference type="GO" id="GO:0005829">
    <property type="term" value="C:cytosol"/>
    <property type="evidence" value="ECO:0007669"/>
    <property type="project" value="TreeGrafter"/>
</dbReference>
<dbReference type="InterPro" id="IPR017926">
    <property type="entry name" value="GATASE"/>
</dbReference>
<dbReference type="Gene3D" id="3.40.50.880">
    <property type="match status" value="1"/>
</dbReference>
<organism evidence="2 3">
    <name type="scientific">Clytia hemisphaerica</name>
    <dbReference type="NCBI Taxonomy" id="252671"/>
    <lineage>
        <taxon>Eukaryota</taxon>
        <taxon>Metazoa</taxon>
        <taxon>Cnidaria</taxon>
        <taxon>Hydrozoa</taxon>
        <taxon>Hydroidolina</taxon>
        <taxon>Leptothecata</taxon>
        <taxon>Obeliida</taxon>
        <taxon>Clytiidae</taxon>
        <taxon>Clytia</taxon>
    </lineage>
</organism>
<dbReference type="OrthoDB" id="92161at2759"/>
<evidence type="ECO:0000313" key="3">
    <source>
        <dbReference type="Proteomes" id="UP000594262"/>
    </source>
</evidence>
<proteinExistence type="predicted"/>
<dbReference type="RefSeq" id="XP_066935809.1">
    <property type="nucleotide sequence ID" value="XM_067079708.1"/>
</dbReference>
<dbReference type="InterPro" id="IPR044992">
    <property type="entry name" value="ChyE-like"/>
</dbReference>
<dbReference type="GeneID" id="136823521"/>
<evidence type="ECO:0000313" key="2">
    <source>
        <dbReference type="EnsemblMetazoa" id="CLYHEMP026304.1"/>
    </source>
</evidence>